<keyword evidence="1" id="KW-0645">Protease</keyword>
<comment type="caution">
    <text evidence="6">The sequence shown here is derived from an EMBL/GenBank/DDBJ whole genome shotgun (WGS) entry which is preliminary data.</text>
</comment>
<dbReference type="GO" id="GO:0006508">
    <property type="term" value="P:proteolysis"/>
    <property type="evidence" value="ECO:0007669"/>
    <property type="project" value="UniProtKB-KW"/>
</dbReference>
<dbReference type="SUPFAM" id="SSF53098">
    <property type="entry name" value="Ribonuclease H-like"/>
    <property type="match status" value="1"/>
</dbReference>
<dbReference type="GO" id="GO:0008233">
    <property type="term" value="F:peptidase activity"/>
    <property type="evidence" value="ECO:0007669"/>
    <property type="project" value="UniProtKB-KW"/>
</dbReference>
<proteinExistence type="predicted"/>
<dbReference type="InterPro" id="IPR013103">
    <property type="entry name" value="RVT_2"/>
</dbReference>
<dbReference type="GO" id="GO:0003676">
    <property type="term" value="F:nucleic acid binding"/>
    <property type="evidence" value="ECO:0007669"/>
    <property type="project" value="InterPro"/>
</dbReference>
<accession>A0A6L2M658</accession>
<evidence type="ECO:0000256" key="3">
    <source>
        <dbReference type="ARBA" id="ARBA00022801"/>
    </source>
</evidence>
<evidence type="ECO:0000313" key="6">
    <source>
        <dbReference type="EMBL" id="GEU68949.1"/>
    </source>
</evidence>
<keyword evidence="3" id="KW-0378">Hydrolase</keyword>
<feature type="domain" description="Integrase catalytic" evidence="5">
    <location>
        <begin position="255"/>
        <end position="350"/>
    </location>
</feature>
<organism evidence="6">
    <name type="scientific">Tanacetum cinerariifolium</name>
    <name type="common">Dalmatian daisy</name>
    <name type="synonym">Chrysanthemum cinerariifolium</name>
    <dbReference type="NCBI Taxonomy" id="118510"/>
    <lineage>
        <taxon>Eukaryota</taxon>
        <taxon>Viridiplantae</taxon>
        <taxon>Streptophyta</taxon>
        <taxon>Embryophyta</taxon>
        <taxon>Tracheophyta</taxon>
        <taxon>Spermatophyta</taxon>
        <taxon>Magnoliopsida</taxon>
        <taxon>eudicotyledons</taxon>
        <taxon>Gunneridae</taxon>
        <taxon>Pentapetalae</taxon>
        <taxon>asterids</taxon>
        <taxon>campanulids</taxon>
        <taxon>Asterales</taxon>
        <taxon>Asteraceae</taxon>
        <taxon>Asteroideae</taxon>
        <taxon>Anthemideae</taxon>
        <taxon>Anthemidinae</taxon>
        <taxon>Tanacetum</taxon>
    </lineage>
</organism>
<dbReference type="Pfam" id="PF07727">
    <property type="entry name" value="RVT_2"/>
    <property type="match status" value="1"/>
</dbReference>
<dbReference type="EMBL" id="BKCJ010005845">
    <property type="protein sequence ID" value="GEU68949.1"/>
    <property type="molecule type" value="Genomic_DNA"/>
</dbReference>
<evidence type="ECO:0000256" key="4">
    <source>
        <dbReference type="SAM" id="MobiDB-lite"/>
    </source>
</evidence>
<feature type="compositionally biased region" description="Polar residues" evidence="4">
    <location>
        <begin position="455"/>
        <end position="475"/>
    </location>
</feature>
<reference evidence="6" key="1">
    <citation type="journal article" date="2019" name="Sci. Rep.">
        <title>Draft genome of Tanacetum cinerariifolium, the natural source of mosquito coil.</title>
        <authorList>
            <person name="Yamashiro T."/>
            <person name="Shiraishi A."/>
            <person name="Satake H."/>
            <person name="Nakayama K."/>
        </authorList>
    </citation>
    <scope>NUCLEOTIDE SEQUENCE</scope>
</reference>
<dbReference type="InterPro" id="IPR039537">
    <property type="entry name" value="Retrotran_Ty1/copia-like"/>
</dbReference>
<dbReference type="Pfam" id="PF25597">
    <property type="entry name" value="SH3_retrovirus"/>
    <property type="match status" value="1"/>
</dbReference>
<dbReference type="AlphaFoldDB" id="A0A6L2M658"/>
<protein>
    <submittedName>
        <fullName evidence="6">Gag-Pol polyprotein</fullName>
    </submittedName>
</protein>
<dbReference type="PANTHER" id="PTHR42648:SF28">
    <property type="entry name" value="TRANSPOSON-ENCODED PROTEIN WITH RIBONUCLEASE H-LIKE AND RETROVIRUS ZINC FINGER-LIKE DOMAINS"/>
    <property type="match status" value="1"/>
</dbReference>
<evidence type="ECO:0000256" key="1">
    <source>
        <dbReference type="ARBA" id="ARBA00022670"/>
    </source>
</evidence>
<dbReference type="InterPro" id="IPR054722">
    <property type="entry name" value="PolX-like_BBD"/>
</dbReference>
<name>A0A6L2M658_TANCI</name>
<dbReference type="InterPro" id="IPR057670">
    <property type="entry name" value="SH3_retrovirus"/>
</dbReference>
<dbReference type="GO" id="GO:0046872">
    <property type="term" value="F:metal ion binding"/>
    <property type="evidence" value="ECO:0007669"/>
    <property type="project" value="UniProtKB-KW"/>
</dbReference>
<sequence>MKVILRKDKCLAAIGERPAEVTDDSKWDEMDEKAIANLLLALADGVLSSIEEKKSEKEIWDHLARFNVLLDYLVFDDVAAAILVEENRRNNMEDRKTSSTQVESLVVTRGSTSEDGNALCCEAAIANENRKRFADVWLFNTGATFHMTAKREWFHQYKPISGGGSVYSCNDHELKIIGIRSIMVKMHDGTVRTIRDKLGHMSEQRMKILVERKLLPVLTKNWFTLMCGKHRFYPWEEKIYKARVKLDSGKKIKCLRTDNGGEYTGDEFDTFCKQEGIKRQFTTAYTPQQNGVAKQMNRTLLERAREMLATTCLGKSFWAKAVNTACYVINRSPSIAVELKTLMKMWTGKPVNYSDLHIFGSPVYVMHNTQETTKLDLKSRKCLFLGYADRVRGYRLWDPTAHKVVVSRDVVFMEDKIQENEKGDGTTWETTSIHIKKEFQSNDSFEAAPEHEVNETNQSQAPATQKGKPSTLQEALNNPDASFWKEAMQEEIKALHKNKTLVERYLARLVVKGYAQKEGIDFNENIFLCGPNKDHINKLKAQLAREFEMKDLGPANKILGMQIHRDRVSRKIWLSQKSYVKKILQRFNMQDCKPISTPFPTNAKLSSKMSPSSEKERMEMSRVPYTSAVGSLMFAMICTRPDIAHAVGVVSRYMAEPGREHWEVMKRILKYLKGTSDVALCFGKSDFTVKGYSVVAMSTTKAEYVAAAQASKEAA</sequence>
<dbReference type="PANTHER" id="PTHR42648">
    <property type="entry name" value="TRANSPOSASE, PUTATIVE-RELATED"/>
    <property type="match status" value="1"/>
</dbReference>
<dbReference type="InterPro" id="IPR001584">
    <property type="entry name" value="Integrase_cat-core"/>
</dbReference>
<feature type="region of interest" description="Disordered" evidence="4">
    <location>
        <begin position="447"/>
        <end position="475"/>
    </location>
</feature>
<dbReference type="GO" id="GO:0015074">
    <property type="term" value="P:DNA integration"/>
    <property type="evidence" value="ECO:0007669"/>
    <property type="project" value="InterPro"/>
</dbReference>
<evidence type="ECO:0000259" key="5">
    <source>
        <dbReference type="PROSITE" id="PS50994"/>
    </source>
</evidence>
<evidence type="ECO:0000256" key="2">
    <source>
        <dbReference type="ARBA" id="ARBA00022723"/>
    </source>
</evidence>
<dbReference type="InterPro" id="IPR012337">
    <property type="entry name" value="RNaseH-like_sf"/>
</dbReference>
<dbReference type="Pfam" id="PF22936">
    <property type="entry name" value="Pol_BBD"/>
    <property type="match status" value="1"/>
</dbReference>
<dbReference type="PROSITE" id="PS50994">
    <property type="entry name" value="INTEGRASE"/>
    <property type="match status" value="1"/>
</dbReference>
<gene>
    <name evidence="6" type="ORF">Tci_040927</name>
</gene>
<dbReference type="Gene3D" id="3.30.420.10">
    <property type="entry name" value="Ribonuclease H-like superfamily/Ribonuclease H"/>
    <property type="match status" value="1"/>
</dbReference>
<keyword evidence="2" id="KW-0479">Metal-binding</keyword>
<dbReference type="InterPro" id="IPR036397">
    <property type="entry name" value="RNaseH_sf"/>
</dbReference>